<sequence>MNRLPVLTLALGLIAASAPAPASDALLNLPANRLTGLWTTDIYVSPAACTPGGPKPPLVGHNTMVFNLGGTLVENPEVSPAGIPGAPQLRTFGLGKWSYDMRTRQYRAQVRFDWYASATGAYMGYQVIERTILLSNDRNTAYGPVTATRHAADGSVIARLCGEGISTRL</sequence>
<evidence type="ECO:0000313" key="2">
    <source>
        <dbReference type="Proteomes" id="UP000298681"/>
    </source>
</evidence>
<dbReference type="EMBL" id="SPUH01000001">
    <property type="protein sequence ID" value="TKS54881.1"/>
    <property type="molecule type" value="Genomic_DNA"/>
</dbReference>
<accession>A0A4Z1RML3</accession>
<organism evidence="1 2">
    <name type="scientific">Luteimonas yindakuii</name>
    <dbReference type="NCBI Taxonomy" id="2565782"/>
    <lineage>
        <taxon>Bacteria</taxon>
        <taxon>Pseudomonadati</taxon>
        <taxon>Pseudomonadota</taxon>
        <taxon>Gammaproteobacteria</taxon>
        <taxon>Lysobacterales</taxon>
        <taxon>Lysobacteraceae</taxon>
        <taxon>Luteimonas</taxon>
    </lineage>
</organism>
<gene>
    <name evidence="1" type="ORF">E4582_08980</name>
</gene>
<dbReference type="OrthoDB" id="6025809at2"/>
<dbReference type="AlphaFoldDB" id="A0A4Z1RML3"/>
<keyword evidence="2" id="KW-1185">Reference proteome</keyword>
<dbReference type="Proteomes" id="UP000298681">
    <property type="component" value="Unassembled WGS sequence"/>
</dbReference>
<dbReference type="RefSeq" id="WP_134674238.1">
    <property type="nucleotide sequence ID" value="NZ_CP039383.2"/>
</dbReference>
<proteinExistence type="predicted"/>
<reference evidence="1 2" key="1">
    <citation type="submission" date="2019-01" db="EMBL/GenBank/DDBJ databases">
        <authorList>
            <person name="Zhang S."/>
        </authorList>
    </citation>
    <scope>NUCLEOTIDE SEQUENCE [LARGE SCALE GENOMIC DNA]</scope>
    <source>
        <strain evidence="1 2">1626</strain>
    </source>
</reference>
<name>A0A4Z1RML3_9GAMM</name>
<protein>
    <submittedName>
        <fullName evidence="1">Uncharacterized protein</fullName>
    </submittedName>
</protein>
<evidence type="ECO:0000313" key="1">
    <source>
        <dbReference type="EMBL" id="TKS54881.1"/>
    </source>
</evidence>
<comment type="caution">
    <text evidence="1">The sequence shown here is derived from an EMBL/GenBank/DDBJ whole genome shotgun (WGS) entry which is preliminary data.</text>
</comment>